<comment type="pathway">
    <text evidence="4">Protein modification; protein ubiquitination.</text>
</comment>
<comment type="function">
    <text evidence="3">Might act as an E3 ubiquitin-protein ligase, or as part of E3 complex, which accepts ubiquitin from specific E2 ubiquitin-conjugating enzymes and then transfers it to substrates.</text>
</comment>
<dbReference type="CDD" id="cd22584">
    <property type="entry name" value="Rcat_RBR_unk"/>
    <property type="match status" value="1"/>
</dbReference>
<dbReference type="GO" id="GO:0061630">
    <property type="term" value="F:ubiquitin protein ligase activity"/>
    <property type="evidence" value="ECO:0007669"/>
    <property type="project" value="UniProtKB-EC"/>
</dbReference>
<proteinExistence type="inferred from homology"/>
<evidence type="ECO:0000313" key="16">
    <source>
        <dbReference type="EMBL" id="KAE8689177.1"/>
    </source>
</evidence>
<evidence type="ECO:0000313" key="17">
    <source>
        <dbReference type="Proteomes" id="UP000436088"/>
    </source>
</evidence>
<keyword evidence="9" id="KW-0677">Repeat</keyword>
<evidence type="ECO:0000256" key="5">
    <source>
        <dbReference type="ARBA" id="ARBA00005884"/>
    </source>
</evidence>
<keyword evidence="11" id="KW-0833">Ubl conjugation pathway</keyword>
<comment type="caution">
    <text evidence="16">The sequence shown here is derived from an EMBL/GenBank/DDBJ whole genome shotgun (WGS) entry which is preliminary data.</text>
</comment>
<dbReference type="GO" id="GO:0008270">
    <property type="term" value="F:zinc ion binding"/>
    <property type="evidence" value="ECO:0007669"/>
    <property type="project" value="UniProtKB-KW"/>
</dbReference>
<evidence type="ECO:0000256" key="8">
    <source>
        <dbReference type="ARBA" id="ARBA00022723"/>
    </source>
</evidence>
<evidence type="ECO:0000256" key="12">
    <source>
        <dbReference type="ARBA" id="ARBA00022833"/>
    </source>
</evidence>
<evidence type="ECO:0000256" key="9">
    <source>
        <dbReference type="ARBA" id="ARBA00022737"/>
    </source>
</evidence>
<dbReference type="PROSITE" id="PS51873">
    <property type="entry name" value="TRIAD"/>
    <property type="match status" value="1"/>
</dbReference>
<evidence type="ECO:0000256" key="3">
    <source>
        <dbReference type="ARBA" id="ARBA00003976"/>
    </source>
</evidence>
<evidence type="ECO:0000256" key="7">
    <source>
        <dbReference type="ARBA" id="ARBA00022679"/>
    </source>
</evidence>
<dbReference type="SMART" id="SM00647">
    <property type="entry name" value="IBR"/>
    <property type="match status" value="1"/>
</dbReference>
<evidence type="ECO:0000256" key="13">
    <source>
        <dbReference type="PROSITE-ProRule" id="PRU00175"/>
    </source>
</evidence>
<gene>
    <name evidence="16" type="ORF">F3Y22_tig00110940pilonHSYRG00073</name>
</gene>
<dbReference type="GO" id="GO:0016567">
    <property type="term" value="P:protein ubiquitination"/>
    <property type="evidence" value="ECO:0007669"/>
    <property type="project" value="UniProtKB-UniPathway"/>
</dbReference>
<dbReference type="Pfam" id="PF01485">
    <property type="entry name" value="IBR"/>
    <property type="match status" value="2"/>
</dbReference>
<evidence type="ECO:0000256" key="2">
    <source>
        <dbReference type="ARBA" id="ARBA00001947"/>
    </source>
</evidence>
<evidence type="ECO:0000256" key="4">
    <source>
        <dbReference type="ARBA" id="ARBA00004906"/>
    </source>
</evidence>
<dbReference type="Gene3D" id="3.30.40.10">
    <property type="entry name" value="Zinc/RING finger domain, C3HC4 (zinc finger)"/>
    <property type="match status" value="1"/>
</dbReference>
<keyword evidence="7" id="KW-0808">Transferase</keyword>
<protein>
    <recommendedName>
        <fullName evidence="6">RBR-type E3 ubiquitin transferase</fullName>
        <ecNumber evidence="6">2.3.2.31</ecNumber>
    </recommendedName>
</protein>
<dbReference type="InterPro" id="IPR031127">
    <property type="entry name" value="E3_UB_ligase_RBR"/>
</dbReference>
<comment type="similarity">
    <text evidence="5">Belongs to the RBR family. Ariadne subfamily.</text>
</comment>
<dbReference type="EC" id="2.3.2.31" evidence="6"/>
<evidence type="ECO:0000256" key="1">
    <source>
        <dbReference type="ARBA" id="ARBA00001798"/>
    </source>
</evidence>
<sequence>MGISISPCLKSKLISLRFLCKQKTRKIGCKLGKFLDSVTCRDPVAKDSSTDEDEDKIFTPRASMHDDGDGYDCSICTETKPVYDCFDIKGCSHVYCAECTVKYIESKLDDNAGSTIKCPELNCEGVLDPEFCRGILPRALFNRWGNSLCESAFLGSEKFYCPYNDCSVLLINDGERVIKKSKCPFCKRKFCVLCKVPWHSGFSCAEFQKLEPLGPDALFAGLAGKKKRWKRCPYCKNYVGRSFGCNYIKCRCGKAFCYNCGGTINSVTHACYGPRGRPAGHSSSKNLKSP</sequence>
<keyword evidence="8" id="KW-0479">Metal-binding</keyword>
<dbReference type="InterPro" id="IPR013083">
    <property type="entry name" value="Znf_RING/FYVE/PHD"/>
</dbReference>
<dbReference type="Gene3D" id="1.20.120.1750">
    <property type="match status" value="1"/>
</dbReference>
<keyword evidence="10 13" id="KW-0863">Zinc-finger</keyword>
<keyword evidence="12" id="KW-0862">Zinc</keyword>
<dbReference type="UniPathway" id="UPA00143"/>
<dbReference type="InterPro" id="IPR001841">
    <property type="entry name" value="Znf_RING"/>
</dbReference>
<comment type="catalytic activity">
    <reaction evidence="1">
        <text>[E2 ubiquitin-conjugating enzyme]-S-ubiquitinyl-L-cysteine + [acceptor protein]-L-lysine = [E2 ubiquitin-conjugating enzyme]-L-cysteine + [acceptor protein]-N(6)-ubiquitinyl-L-lysine.</text>
        <dbReference type="EC" id="2.3.2.31"/>
    </reaction>
</comment>
<dbReference type="AlphaFoldDB" id="A0A6A2ZBQ5"/>
<feature type="domain" description="RING-type" evidence="14">
    <location>
        <begin position="73"/>
        <end position="119"/>
    </location>
</feature>
<name>A0A6A2ZBQ5_HIBSY</name>
<keyword evidence="17" id="KW-1185">Reference proteome</keyword>
<dbReference type="Proteomes" id="UP000436088">
    <property type="component" value="Unassembled WGS sequence"/>
</dbReference>
<dbReference type="CDD" id="cd22582">
    <property type="entry name" value="BRcat_RBR_unk"/>
    <property type="match status" value="1"/>
</dbReference>
<reference evidence="16" key="1">
    <citation type="submission" date="2019-09" db="EMBL/GenBank/DDBJ databases">
        <title>Draft genome information of white flower Hibiscus syriacus.</title>
        <authorList>
            <person name="Kim Y.-M."/>
        </authorList>
    </citation>
    <scope>NUCLEOTIDE SEQUENCE [LARGE SCALE GENOMIC DNA]</scope>
    <source>
        <strain evidence="16">YM2019G1</strain>
    </source>
</reference>
<evidence type="ECO:0000256" key="11">
    <source>
        <dbReference type="ARBA" id="ARBA00022786"/>
    </source>
</evidence>
<dbReference type="OrthoDB" id="10009520at2759"/>
<dbReference type="SUPFAM" id="SSF57850">
    <property type="entry name" value="RING/U-box"/>
    <property type="match status" value="3"/>
</dbReference>
<dbReference type="PANTHER" id="PTHR11685">
    <property type="entry name" value="RBR FAMILY RING FINGER AND IBR DOMAIN-CONTAINING"/>
    <property type="match status" value="1"/>
</dbReference>
<comment type="cofactor">
    <cofactor evidence="2">
        <name>Zn(2+)</name>
        <dbReference type="ChEBI" id="CHEBI:29105"/>
    </cofactor>
</comment>
<evidence type="ECO:0000256" key="6">
    <source>
        <dbReference type="ARBA" id="ARBA00012251"/>
    </source>
</evidence>
<evidence type="ECO:0000256" key="10">
    <source>
        <dbReference type="ARBA" id="ARBA00022771"/>
    </source>
</evidence>
<dbReference type="EMBL" id="VEPZ02001172">
    <property type="protein sequence ID" value="KAE8689177.1"/>
    <property type="molecule type" value="Genomic_DNA"/>
</dbReference>
<dbReference type="FunFam" id="3.30.40.10:FF:000230">
    <property type="entry name" value="RBR-type E3 ubiquitin transferase"/>
    <property type="match status" value="1"/>
</dbReference>
<feature type="domain" description="RING-type" evidence="15">
    <location>
        <begin position="69"/>
        <end position="279"/>
    </location>
</feature>
<organism evidence="16 17">
    <name type="scientific">Hibiscus syriacus</name>
    <name type="common">Rose of Sharon</name>
    <dbReference type="NCBI Taxonomy" id="106335"/>
    <lineage>
        <taxon>Eukaryota</taxon>
        <taxon>Viridiplantae</taxon>
        <taxon>Streptophyta</taxon>
        <taxon>Embryophyta</taxon>
        <taxon>Tracheophyta</taxon>
        <taxon>Spermatophyta</taxon>
        <taxon>Magnoliopsida</taxon>
        <taxon>eudicotyledons</taxon>
        <taxon>Gunneridae</taxon>
        <taxon>Pentapetalae</taxon>
        <taxon>rosids</taxon>
        <taxon>malvids</taxon>
        <taxon>Malvales</taxon>
        <taxon>Malvaceae</taxon>
        <taxon>Malvoideae</taxon>
        <taxon>Hibiscus</taxon>
    </lineage>
</organism>
<dbReference type="InterPro" id="IPR002867">
    <property type="entry name" value="IBR_dom"/>
</dbReference>
<accession>A0A6A2ZBQ5</accession>
<dbReference type="PROSITE" id="PS50089">
    <property type="entry name" value="ZF_RING_2"/>
    <property type="match status" value="1"/>
</dbReference>
<evidence type="ECO:0000259" key="15">
    <source>
        <dbReference type="PROSITE" id="PS51873"/>
    </source>
</evidence>
<evidence type="ECO:0000259" key="14">
    <source>
        <dbReference type="PROSITE" id="PS50089"/>
    </source>
</evidence>
<dbReference type="InterPro" id="IPR044066">
    <property type="entry name" value="TRIAD_supradom"/>
</dbReference>